<dbReference type="Pfam" id="PF00881">
    <property type="entry name" value="Nitroreductase"/>
    <property type="match status" value="1"/>
</dbReference>
<dbReference type="Gene3D" id="3.40.109.10">
    <property type="entry name" value="NADH Oxidase"/>
    <property type="match status" value="1"/>
</dbReference>
<reference evidence="2 3" key="1">
    <citation type="submission" date="2022-03" db="EMBL/GenBank/DDBJ databases">
        <title>Draft genome sequence of Furfurilactobacillus curtus JCM 31185.</title>
        <authorList>
            <person name="Suzuki S."/>
            <person name="Endo A."/>
            <person name="Kajikawa A."/>
        </authorList>
    </citation>
    <scope>NUCLEOTIDE SEQUENCE [LARGE SCALE GENOMIC DNA]</scope>
    <source>
        <strain evidence="2 3">JCM 31185</strain>
    </source>
</reference>
<accession>A0ABQ5JMX7</accession>
<keyword evidence="3" id="KW-1185">Reference proteome</keyword>
<protein>
    <recommendedName>
        <fullName evidence="1">Nitroreductase domain-containing protein</fullName>
    </recommendedName>
</protein>
<sequence length="61" mass="6891">MDNFQTKNFSTMMTGRQSVRNFDSNVTIARQEISEMITEAISAPSACNLQSWHFTVVDTSD</sequence>
<dbReference type="InterPro" id="IPR000415">
    <property type="entry name" value="Nitroreductase-like"/>
</dbReference>
<evidence type="ECO:0000313" key="3">
    <source>
        <dbReference type="Proteomes" id="UP001628078"/>
    </source>
</evidence>
<organism evidence="2 3">
    <name type="scientific">Furfurilactobacillus curtus</name>
    <dbReference type="NCBI Taxonomy" id="1746200"/>
    <lineage>
        <taxon>Bacteria</taxon>
        <taxon>Bacillati</taxon>
        <taxon>Bacillota</taxon>
        <taxon>Bacilli</taxon>
        <taxon>Lactobacillales</taxon>
        <taxon>Lactobacillaceae</taxon>
        <taxon>Furfurilactobacillus</taxon>
    </lineage>
</organism>
<dbReference type="InterPro" id="IPR029479">
    <property type="entry name" value="Nitroreductase"/>
</dbReference>
<name>A0ABQ5JMX7_9LACO</name>
<evidence type="ECO:0000313" key="2">
    <source>
        <dbReference type="EMBL" id="GKT05600.1"/>
    </source>
</evidence>
<dbReference type="EMBL" id="BQXO01000002">
    <property type="protein sequence ID" value="GKT05600.1"/>
    <property type="molecule type" value="Genomic_DNA"/>
</dbReference>
<proteinExistence type="predicted"/>
<dbReference type="Proteomes" id="UP001628078">
    <property type="component" value="Unassembled WGS sequence"/>
</dbReference>
<dbReference type="SUPFAM" id="SSF55469">
    <property type="entry name" value="FMN-dependent nitroreductase-like"/>
    <property type="match status" value="1"/>
</dbReference>
<gene>
    <name evidence="2" type="ORF">JCM31185_08880</name>
</gene>
<feature type="domain" description="Nitroreductase" evidence="1">
    <location>
        <begin position="14"/>
        <end position="59"/>
    </location>
</feature>
<evidence type="ECO:0000259" key="1">
    <source>
        <dbReference type="Pfam" id="PF00881"/>
    </source>
</evidence>
<comment type="caution">
    <text evidence="2">The sequence shown here is derived from an EMBL/GenBank/DDBJ whole genome shotgun (WGS) entry which is preliminary data.</text>
</comment>